<dbReference type="EMBL" id="JARKIK010000023">
    <property type="protein sequence ID" value="KAK8744219.1"/>
    <property type="molecule type" value="Genomic_DNA"/>
</dbReference>
<evidence type="ECO:0000313" key="2">
    <source>
        <dbReference type="EMBL" id="KAK8744219.1"/>
    </source>
</evidence>
<protein>
    <recommendedName>
        <fullName evidence="1">Chitin-binding type-4 domain-containing protein</fullName>
    </recommendedName>
</protein>
<proteinExistence type="predicted"/>
<evidence type="ECO:0000313" key="3">
    <source>
        <dbReference type="Proteomes" id="UP001445076"/>
    </source>
</evidence>
<keyword evidence="3" id="KW-1185">Reference proteome</keyword>
<feature type="non-terminal residue" evidence="2">
    <location>
        <position position="100"/>
    </location>
</feature>
<accession>A0AAW0XUS7</accession>
<dbReference type="Pfam" id="PF03067">
    <property type="entry name" value="LPMO_10"/>
    <property type="match status" value="1"/>
</dbReference>
<dbReference type="InterPro" id="IPR004302">
    <property type="entry name" value="Cellulose/chitin-bd_N"/>
</dbReference>
<organism evidence="2 3">
    <name type="scientific">Cherax quadricarinatus</name>
    <name type="common">Australian red claw crayfish</name>
    <dbReference type="NCBI Taxonomy" id="27406"/>
    <lineage>
        <taxon>Eukaryota</taxon>
        <taxon>Metazoa</taxon>
        <taxon>Ecdysozoa</taxon>
        <taxon>Arthropoda</taxon>
        <taxon>Crustacea</taxon>
        <taxon>Multicrustacea</taxon>
        <taxon>Malacostraca</taxon>
        <taxon>Eumalacostraca</taxon>
        <taxon>Eucarida</taxon>
        <taxon>Decapoda</taxon>
        <taxon>Pleocyemata</taxon>
        <taxon>Astacidea</taxon>
        <taxon>Parastacoidea</taxon>
        <taxon>Parastacidae</taxon>
        <taxon>Cherax</taxon>
    </lineage>
</organism>
<feature type="non-terminal residue" evidence="2">
    <location>
        <position position="1"/>
    </location>
</feature>
<evidence type="ECO:0000259" key="1">
    <source>
        <dbReference type="Pfam" id="PF03067"/>
    </source>
</evidence>
<comment type="caution">
    <text evidence="2">The sequence shown here is derived from an EMBL/GenBank/DDBJ whole genome shotgun (WGS) entry which is preliminary data.</text>
</comment>
<feature type="domain" description="Chitin-binding type-4" evidence="1">
    <location>
        <begin position="4"/>
        <end position="87"/>
    </location>
</feature>
<name>A0AAW0XUS7_CHEQU</name>
<dbReference type="Proteomes" id="UP001445076">
    <property type="component" value="Unassembled WGS sequence"/>
</dbReference>
<sequence>HQHHAQGGRCGICGDAWDKYPRPHEAGGKYATGTIVRRYREGQVIPARVDVTSNHRGHFEFRICPNNNPEVEASQTCLNQYPLYLADGSGFHYQVARHSG</sequence>
<gene>
    <name evidence="2" type="ORF">OTU49_001060</name>
</gene>
<reference evidence="2 3" key="1">
    <citation type="journal article" date="2024" name="BMC Genomics">
        <title>Genome assembly of redclaw crayfish (Cherax quadricarinatus) provides insights into its immune adaptation and hypoxia tolerance.</title>
        <authorList>
            <person name="Liu Z."/>
            <person name="Zheng J."/>
            <person name="Li H."/>
            <person name="Fang K."/>
            <person name="Wang S."/>
            <person name="He J."/>
            <person name="Zhou D."/>
            <person name="Weng S."/>
            <person name="Chi M."/>
            <person name="Gu Z."/>
            <person name="He J."/>
            <person name="Li F."/>
            <person name="Wang M."/>
        </authorList>
    </citation>
    <scope>NUCLEOTIDE SEQUENCE [LARGE SCALE GENOMIC DNA]</scope>
    <source>
        <strain evidence="2">ZL_2023a</strain>
    </source>
</reference>
<dbReference type="AlphaFoldDB" id="A0AAW0XUS7"/>